<keyword evidence="3" id="KW-1185">Reference proteome</keyword>
<organism evidence="2 3">
    <name type="scientific">Polyporus arcularius HHB13444</name>
    <dbReference type="NCBI Taxonomy" id="1314778"/>
    <lineage>
        <taxon>Eukaryota</taxon>
        <taxon>Fungi</taxon>
        <taxon>Dikarya</taxon>
        <taxon>Basidiomycota</taxon>
        <taxon>Agaricomycotina</taxon>
        <taxon>Agaricomycetes</taxon>
        <taxon>Polyporales</taxon>
        <taxon>Polyporaceae</taxon>
        <taxon>Polyporus</taxon>
    </lineage>
</organism>
<sequence>MNLRGSKISEAQARAPSCHSAQSEPLCRSLAVKPSPSVRGSPDGADNMSACRRRLGRLQRRTGDEERAWQRDRRPSEPPRRDGRGARGAWLGSRPGSASVDGKACFVRRCSRTVSAPETRNSDTTHETPRRTGPPSQCGRKLGMRCRLRSWFSSLRDDSVTARHSRTTEAQ</sequence>
<feature type="region of interest" description="Disordered" evidence="1">
    <location>
        <begin position="1"/>
        <end position="100"/>
    </location>
</feature>
<protein>
    <submittedName>
        <fullName evidence="2">Uncharacterized protein</fullName>
    </submittedName>
</protein>
<evidence type="ECO:0000256" key="1">
    <source>
        <dbReference type="SAM" id="MobiDB-lite"/>
    </source>
</evidence>
<dbReference type="InParanoid" id="A0A5C3Q0S1"/>
<name>A0A5C3Q0S1_9APHY</name>
<gene>
    <name evidence="2" type="ORF">K466DRAFT_72258</name>
</gene>
<feature type="compositionally biased region" description="Basic residues" evidence="1">
    <location>
        <begin position="51"/>
        <end position="60"/>
    </location>
</feature>
<reference evidence="2 3" key="1">
    <citation type="journal article" date="2019" name="Nat. Ecol. Evol.">
        <title>Megaphylogeny resolves global patterns of mushroom evolution.</title>
        <authorList>
            <person name="Varga T."/>
            <person name="Krizsan K."/>
            <person name="Foldi C."/>
            <person name="Dima B."/>
            <person name="Sanchez-Garcia M."/>
            <person name="Sanchez-Ramirez S."/>
            <person name="Szollosi G.J."/>
            <person name="Szarkandi J.G."/>
            <person name="Papp V."/>
            <person name="Albert L."/>
            <person name="Andreopoulos W."/>
            <person name="Angelini C."/>
            <person name="Antonin V."/>
            <person name="Barry K.W."/>
            <person name="Bougher N.L."/>
            <person name="Buchanan P."/>
            <person name="Buyck B."/>
            <person name="Bense V."/>
            <person name="Catcheside P."/>
            <person name="Chovatia M."/>
            <person name="Cooper J."/>
            <person name="Damon W."/>
            <person name="Desjardin D."/>
            <person name="Finy P."/>
            <person name="Geml J."/>
            <person name="Haridas S."/>
            <person name="Hughes K."/>
            <person name="Justo A."/>
            <person name="Karasinski D."/>
            <person name="Kautmanova I."/>
            <person name="Kiss B."/>
            <person name="Kocsube S."/>
            <person name="Kotiranta H."/>
            <person name="LaButti K.M."/>
            <person name="Lechner B.E."/>
            <person name="Liimatainen K."/>
            <person name="Lipzen A."/>
            <person name="Lukacs Z."/>
            <person name="Mihaltcheva S."/>
            <person name="Morgado L.N."/>
            <person name="Niskanen T."/>
            <person name="Noordeloos M.E."/>
            <person name="Ohm R.A."/>
            <person name="Ortiz-Santana B."/>
            <person name="Ovrebo C."/>
            <person name="Racz N."/>
            <person name="Riley R."/>
            <person name="Savchenko A."/>
            <person name="Shiryaev A."/>
            <person name="Soop K."/>
            <person name="Spirin V."/>
            <person name="Szebenyi C."/>
            <person name="Tomsovsky M."/>
            <person name="Tulloss R.E."/>
            <person name="Uehling J."/>
            <person name="Grigoriev I.V."/>
            <person name="Vagvolgyi C."/>
            <person name="Papp T."/>
            <person name="Martin F.M."/>
            <person name="Miettinen O."/>
            <person name="Hibbett D.S."/>
            <person name="Nagy L.G."/>
        </authorList>
    </citation>
    <scope>NUCLEOTIDE SEQUENCE [LARGE SCALE GENOMIC DNA]</scope>
    <source>
        <strain evidence="2 3">HHB13444</strain>
    </source>
</reference>
<proteinExistence type="predicted"/>
<accession>A0A5C3Q0S1</accession>
<evidence type="ECO:0000313" key="2">
    <source>
        <dbReference type="EMBL" id="TFK93768.1"/>
    </source>
</evidence>
<evidence type="ECO:0000313" key="3">
    <source>
        <dbReference type="Proteomes" id="UP000308197"/>
    </source>
</evidence>
<feature type="compositionally biased region" description="Basic and acidic residues" evidence="1">
    <location>
        <begin position="120"/>
        <end position="130"/>
    </location>
</feature>
<dbReference type="Proteomes" id="UP000308197">
    <property type="component" value="Unassembled WGS sequence"/>
</dbReference>
<dbReference type="EMBL" id="ML210977">
    <property type="protein sequence ID" value="TFK93768.1"/>
    <property type="molecule type" value="Genomic_DNA"/>
</dbReference>
<feature type="compositionally biased region" description="Basic and acidic residues" evidence="1">
    <location>
        <begin position="61"/>
        <end position="85"/>
    </location>
</feature>
<dbReference type="AlphaFoldDB" id="A0A5C3Q0S1"/>
<feature type="region of interest" description="Disordered" evidence="1">
    <location>
        <begin position="112"/>
        <end position="142"/>
    </location>
</feature>